<feature type="region of interest" description="Disordered" evidence="3">
    <location>
        <begin position="833"/>
        <end position="888"/>
    </location>
</feature>
<dbReference type="PANTHER" id="PTHR22792">
    <property type="entry name" value="LUPUS LA PROTEIN-RELATED"/>
    <property type="match status" value="1"/>
</dbReference>
<feature type="domain" description="HTH La-type RNA-binding" evidence="4">
    <location>
        <begin position="616"/>
        <end position="707"/>
    </location>
</feature>
<dbReference type="EMBL" id="BAAFSV010000001">
    <property type="protein sequence ID" value="GAB1311236.1"/>
    <property type="molecule type" value="Genomic_DNA"/>
</dbReference>
<evidence type="ECO:0000256" key="3">
    <source>
        <dbReference type="SAM" id="MobiDB-lite"/>
    </source>
</evidence>
<feature type="compositionally biased region" description="Polar residues" evidence="3">
    <location>
        <begin position="475"/>
        <end position="489"/>
    </location>
</feature>
<feature type="compositionally biased region" description="Polar residues" evidence="3">
    <location>
        <begin position="123"/>
        <end position="132"/>
    </location>
</feature>
<feature type="compositionally biased region" description="Basic and acidic residues" evidence="3">
    <location>
        <begin position="296"/>
        <end position="312"/>
    </location>
</feature>
<dbReference type="InterPro" id="IPR006630">
    <property type="entry name" value="La_HTH"/>
</dbReference>
<evidence type="ECO:0000313" key="5">
    <source>
        <dbReference type="EMBL" id="GAB1311236.1"/>
    </source>
</evidence>
<proteinExistence type="predicted"/>
<dbReference type="Proteomes" id="UP001628179">
    <property type="component" value="Unassembled WGS sequence"/>
</dbReference>
<sequence>MSTTTFSYAQAARGRAVSQPSPQQESSPAPSTAGSQTKDEASTGNTSVTAPSVASNGAETRDKDHSIEADAEDGLPRQDSEVASVGGSASSTASAVEQSGKTTREGSATPADAQSHAEEKGSRSTSRTSRFNDSVDGRKARKGKKGRASDKDAQSEQNQDEDVEKAKEATKPVVLTEAVPPAVNPWIKRIEAQKAAAKAKVASASDSSAAGNVLKQGTPQGEAGAHSAAPNGVNGDKWSQKKPAEVSRPTDQAPRRSVPRGSRANDKDERSPVSLPLATDPSSWPDPKSAAALEQPTRKTQEKTDVGEKEGQEDSGPTRKKTWEKLEISHSVVFETPLPVRGSKPRGGARGGREAGPMRGSQPSAANATTAPASNTVNDKAAAMGGSMVHKTATNRPREGSIPARAASQTQTSYPSKRASIDGASRDQRKPSVTGNTDQARDTNFDASSSSKRASATRDIRTENGPLGSEGGQPSARTFTQERTNSFQTKDGGHGAVNGQQYPTRDGRPERGRGGGYRARGGHNGSHSASASYGPNGHYAAPGSFSSRSNPNAHSPPLFPGQFPTSFGHASRGRGNKWAGSGQSTGRSNPGATGFPPKVTPVNDFGVAQYPPYMYSPVFDPSVSILKAQVEYYFSVENLCKDYYLRQHMDGQGFAHLSTITGFKRIKAITEDLELIRLACSLSDQIEFGVGDDGIERLRIREKWNHFVLPVEDRLEPYRNDGPASWTPCVRADAPFASYPGPLVPQPAGAFPGFSEQIFQPPFVNGAHYDPTVNGGAVNGHRFGQETRLSAGVPEYAPPESPVTLESMTNFSDAQVENLMMILSYGEKDGASSPGAAGVAGYVSENPNRDQNGGGSNSAEAQSTDGEAANASVHAQPLGQTDQSGPGVVWVDEEASSGSTKAQTDRRAYTEIRKIALEQRQSAGPGETPKEMQKLYEFWSRMLLKDFNAKVYQEFRTLALEDASRDVPLRSGLKYLLEFYDALLLKTDTRKPWPSDRAVPEIFTTHFNEAADLDRKYGAKDVTTN</sequence>
<feature type="compositionally biased region" description="Polar residues" evidence="3">
    <location>
        <begin position="581"/>
        <end position="591"/>
    </location>
</feature>
<dbReference type="PROSITE" id="PS50961">
    <property type="entry name" value="HTH_LA"/>
    <property type="match status" value="1"/>
</dbReference>
<dbReference type="CDD" id="cd07323">
    <property type="entry name" value="LAM"/>
    <property type="match status" value="1"/>
</dbReference>
<dbReference type="RefSeq" id="XP_070912969.1">
    <property type="nucleotide sequence ID" value="XM_071056868.1"/>
</dbReference>
<feature type="compositionally biased region" description="Polar residues" evidence="3">
    <location>
        <begin position="32"/>
        <end position="58"/>
    </location>
</feature>
<dbReference type="PANTHER" id="PTHR22792:SF132">
    <property type="entry name" value="LA-RELATED PROTEIN 1"/>
    <property type="match status" value="1"/>
</dbReference>
<feature type="region of interest" description="Disordered" evidence="3">
    <location>
        <begin position="1"/>
        <end position="597"/>
    </location>
</feature>
<accession>A0ABQ0G0E8</accession>
<feature type="compositionally biased region" description="Low complexity" evidence="3">
    <location>
        <begin position="355"/>
        <end position="376"/>
    </location>
</feature>
<name>A0ABQ0G0E8_9PEZI</name>
<feature type="compositionally biased region" description="Low complexity" evidence="3">
    <location>
        <begin position="193"/>
        <end position="210"/>
    </location>
</feature>
<evidence type="ECO:0000256" key="1">
    <source>
        <dbReference type="ARBA" id="ARBA00022884"/>
    </source>
</evidence>
<organism evidence="5 6">
    <name type="scientific">Madurella fahalii</name>
    <dbReference type="NCBI Taxonomy" id="1157608"/>
    <lineage>
        <taxon>Eukaryota</taxon>
        <taxon>Fungi</taxon>
        <taxon>Dikarya</taxon>
        <taxon>Ascomycota</taxon>
        <taxon>Pezizomycotina</taxon>
        <taxon>Sordariomycetes</taxon>
        <taxon>Sordariomycetidae</taxon>
        <taxon>Sordariales</taxon>
        <taxon>Sordariales incertae sedis</taxon>
        <taxon>Madurella</taxon>
    </lineage>
</organism>
<feature type="compositionally biased region" description="Polar residues" evidence="3">
    <location>
        <begin position="845"/>
        <end position="865"/>
    </location>
</feature>
<evidence type="ECO:0000256" key="2">
    <source>
        <dbReference type="PROSITE-ProRule" id="PRU00332"/>
    </source>
</evidence>
<comment type="caution">
    <text evidence="5">The sequence shown here is derived from an EMBL/GenBank/DDBJ whole genome shotgun (WGS) entry which is preliminary data.</text>
</comment>
<gene>
    <name evidence="5" type="ORF">MFIFM68171_01446</name>
</gene>
<dbReference type="InterPro" id="IPR045180">
    <property type="entry name" value="La_dom_prot"/>
</dbReference>
<reference evidence="5 6" key="1">
    <citation type="submission" date="2024-09" db="EMBL/GenBank/DDBJ databases">
        <title>Itraconazole resistance in Madurella fahalii resulting from another homologue of gene encoding cytochrome P450 14-alpha sterol demethylase (CYP51).</title>
        <authorList>
            <person name="Yoshioka I."/>
            <person name="Fahal A.H."/>
            <person name="Kaneko S."/>
            <person name="Yaguchi T."/>
        </authorList>
    </citation>
    <scope>NUCLEOTIDE SEQUENCE [LARGE SCALE GENOMIC DNA]</scope>
    <source>
        <strain evidence="5 6">IFM 68171</strain>
    </source>
</reference>
<feature type="compositionally biased region" description="Low complexity" evidence="3">
    <location>
        <begin position="81"/>
        <end position="97"/>
    </location>
</feature>
<feature type="compositionally biased region" description="Low complexity" evidence="3">
    <location>
        <begin position="833"/>
        <end position="844"/>
    </location>
</feature>
<feature type="compositionally biased region" description="Gly residues" evidence="3">
    <location>
        <begin position="514"/>
        <end position="524"/>
    </location>
</feature>
<protein>
    <submittedName>
        <fullName evidence="5">HTH La-type RNA-binding domain-containing protein</fullName>
    </submittedName>
</protein>
<dbReference type="InterPro" id="IPR036390">
    <property type="entry name" value="WH_DNA-bd_sf"/>
</dbReference>
<dbReference type="SMART" id="SM00684">
    <property type="entry name" value="DM15"/>
    <property type="match status" value="2"/>
</dbReference>
<dbReference type="InterPro" id="IPR006607">
    <property type="entry name" value="DM15"/>
</dbReference>
<feature type="compositionally biased region" description="Basic and acidic residues" evidence="3">
    <location>
        <begin position="59"/>
        <end position="80"/>
    </location>
</feature>
<keyword evidence="6" id="KW-1185">Reference proteome</keyword>
<keyword evidence="1 2" id="KW-0694">RNA-binding</keyword>
<dbReference type="Gene3D" id="1.10.10.10">
    <property type="entry name" value="Winged helix-like DNA-binding domain superfamily/Winged helix DNA-binding domain"/>
    <property type="match status" value="1"/>
</dbReference>
<dbReference type="InterPro" id="IPR036388">
    <property type="entry name" value="WH-like_DNA-bd_sf"/>
</dbReference>
<feature type="compositionally biased region" description="Low complexity" evidence="3">
    <location>
        <begin position="525"/>
        <end position="534"/>
    </location>
</feature>
<dbReference type="SUPFAM" id="SSF46785">
    <property type="entry name" value="Winged helix' DNA-binding domain"/>
    <property type="match status" value="1"/>
</dbReference>
<dbReference type="Pfam" id="PF21071">
    <property type="entry name" value="LARP1_HEAT"/>
    <property type="match status" value="1"/>
</dbReference>
<evidence type="ECO:0000259" key="4">
    <source>
        <dbReference type="PROSITE" id="PS50961"/>
    </source>
</evidence>
<dbReference type="Pfam" id="PF05383">
    <property type="entry name" value="La"/>
    <property type="match status" value="1"/>
</dbReference>
<evidence type="ECO:0000313" key="6">
    <source>
        <dbReference type="Proteomes" id="UP001628179"/>
    </source>
</evidence>
<dbReference type="GeneID" id="98172191"/>
<feature type="compositionally biased region" description="Polar residues" evidence="3">
    <location>
        <begin position="544"/>
        <end position="553"/>
    </location>
</feature>
<dbReference type="SMART" id="SM00715">
    <property type="entry name" value="LA"/>
    <property type="match status" value="1"/>
</dbReference>
<feature type="compositionally biased region" description="Low complexity" evidence="3">
    <location>
        <begin position="18"/>
        <end position="31"/>
    </location>
</feature>